<protein>
    <submittedName>
        <fullName evidence="1">Uncharacterized protein</fullName>
    </submittedName>
</protein>
<evidence type="ECO:0000313" key="2">
    <source>
        <dbReference type="Proteomes" id="UP001172681"/>
    </source>
</evidence>
<gene>
    <name evidence="1" type="ORF">H2204_002300</name>
</gene>
<name>A0AA39D301_9EURO</name>
<organism evidence="1 2">
    <name type="scientific">Knufia peltigerae</name>
    <dbReference type="NCBI Taxonomy" id="1002370"/>
    <lineage>
        <taxon>Eukaryota</taxon>
        <taxon>Fungi</taxon>
        <taxon>Dikarya</taxon>
        <taxon>Ascomycota</taxon>
        <taxon>Pezizomycotina</taxon>
        <taxon>Eurotiomycetes</taxon>
        <taxon>Chaetothyriomycetidae</taxon>
        <taxon>Chaetothyriales</taxon>
        <taxon>Trichomeriaceae</taxon>
        <taxon>Knufia</taxon>
    </lineage>
</organism>
<accession>A0AA39D301</accession>
<dbReference type="AlphaFoldDB" id="A0AA39D301"/>
<proteinExistence type="predicted"/>
<comment type="caution">
    <text evidence="1">The sequence shown here is derived from an EMBL/GenBank/DDBJ whole genome shotgun (WGS) entry which is preliminary data.</text>
</comment>
<keyword evidence="2" id="KW-1185">Reference proteome</keyword>
<evidence type="ECO:0000313" key="1">
    <source>
        <dbReference type="EMBL" id="KAJ9642652.1"/>
    </source>
</evidence>
<reference evidence="1" key="1">
    <citation type="submission" date="2022-10" db="EMBL/GenBank/DDBJ databases">
        <title>Culturing micro-colonial fungi from biological soil crusts in the Mojave desert and describing Neophaeococcomyces mojavensis, and introducing the new genera and species Taxawa tesnikishii.</title>
        <authorList>
            <person name="Kurbessoian T."/>
            <person name="Stajich J.E."/>
        </authorList>
    </citation>
    <scope>NUCLEOTIDE SEQUENCE</scope>
    <source>
        <strain evidence="1">TK_35</strain>
    </source>
</reference>
<dbReference type="EMBL" id="JAPDRN010000009">
    <property type="protein sequence ID" value="KAJ9642652.1"/>
    <property type="molecule type" value="Genomic_DNA"/>
</dbReference>
<sequence>MSHLSHYGRDGGVINSTHSPIYRTLPSKVCPYTLSYPPTHLLGAPQEIRDRIFQLIDEDIGNSCAKSLENLPITGYEALPLICKQLYLETSTTSDWLPRTRIVHHKQVGPFLDWVVYNTPAIPKLQSLTIELPHDGSPTIFSRLAKLLQHDLTGLQELKILGVGADCYGEKTSWRDERCGKHDTSTSKTSRRKLLIEGQEWQRRIAVINSLQWLSDLEVLVIDHFNLPVTQTHVLKNKQRLRRLRIGADARSILHGEMRPTLGVLGYPLKESAPALKEVNLCANGVLSAYGIIEKVAETLEKFTYTVPDSYYQTSGRINFLGEASMIFGTLGRRSKKLRELRVCIHGGVYEIPAHGNFIMNFKLALQRMSALKVLEMHIHLESQWLASEFIQAVPPSVQRLYISDQFFCRSRVNFTNILSWHCCLPGHDEEIEKNLDITKEMARGDFILRNNDLEFIEYEFHSNLTSEQRCELRRFLKLNGRLLERSRNKQLCMEMGQRIQYAICEETALSNDVWEDAELLQEWQLPTFAEVDAIRKDLEQCGLKDTDYFGMEDSAQAIFNKEPPTKAIDLSPVSYPHIVVVESEGVGSEHWLSG</sequence>
<dbReference type="Proteomes" id="UP001172681">
    <property type="component" value="Unassembled WGS sequence"/>
</dbReference>